<evidence type="ECO:0000313" key="4">
    <source>
        <dbReference type="EMBL" id="AQY16686.1"/>
    </source>
</evidence>
<dbReference type="Proteomes" id="UP000320664">
    <property type="component" value="Segment"/>
</dbReference>
<protein>
    <submittedName>
        <fullName evidence="4">MC113</fullName>
    </submittedName>
</protein>
<evidence type="ECO:0000313" key="6">
    <source>
        <dbReference type="EMBL" id="AYO87918.1"/>
    </source>
</evidence>
<dbReference type="InterPro" id="IPR005058">
    <property type="entry name" value="Poxvirus_P4A"/>
</dbReference>
<organism evidence="4">
    <name type="scientific">Molluscum contagiosum virus subtype 2</name>
    <name type="common">MOCV</name>
    <name type="synonym">MCVII</name>
    <dbReference type="NCBI Taxonomy" id="10281"/>
    <lineage>
        <taxon>Viruses</taxon>
        <taxon>Varidnaviria</taxon>
        <taxon>Bamfordvirae</taxon>
        <taxon>Nucleocytoviricota</taxon>
        <taxon>Pokkesviricetes</taxon>
        <taxon>Chitovirales</taxon>
        <taxon>Poxviridae</taxon>
        <taxon>Chordopoxvirinae</taxon>
        <taxon>Molluscipoxvirus</taxon>
        <taxon>Molluscipoxvirus molluscum</taxon>
        <taxon>Molluscum contagiosum virus</taxon>
    </lineage>
</organism>
<evidence type="ECO:0000256" key="1">
    <source>
        <dbReference type="ARBA" id="ARBA00004328"/>
    </source>
</evidence>
<evidence type="ECO:0000313" key="5">
    <source>
        <dbReference type="EMBL" id="AYO87748.1"/>
    </source>
</evidence>
<evidence type="ECO:0000256" key="3">
    <source>
        <dbReference type="ARBA" id="ARBA00025267"/>
    </source>
</evidence>
<accession>A0A1S7DLT8</accession>
<evidence type="ECO:0000256" key="2">
    <source>
        <dbReference type="ARBA" id="ARBA00022844"/>
    </source>
</evidence>
<name>A0A1S7DLT8_MCV2</name>
<sequence>MMPIGNIVTLDQLESSEYVFRLLSTILPSLCLDYKVEPALQHTFVHAFDAIFYPPAGDVARAEELDAAVQQLGINYLLQGPERNYFPAVISADSVEMLPTRAGVSEHANPVACAHSFSELPLFTRELLRLRTSSFEAHARFFGGYVRAPGAPGVRSPVAFPELSFENTYLANMLYPHTLGARDGSFRARTVDGVMVAKDLANLLALRALLTPESRARLEEDFALQQAAQDHGIAITPDPAVDLELTSMPLKPLLMYYQHFADRYALRQLSFNGEPVAQGHLEVASLAASLHYQAQLPRLAQLGVPLYDSMELAVYSAGGALARRRVALDGVRFLQLRSLVPHYLTVLSVFARADRAPALKAESSLFWDGLDYQDYKQKKLSDMLFISACCYVFALFEHNGVTFCSLLSDALAAGHTPSRVCIMPRVVGNKTAPRLIAETLRSINAISLRDFPRPSGAAHDHIGLSEQGFMRFFQLLRLLGARPPETAVKEVLMTYAGVKMGDQGAPHRIRSDSYKAFVMLLFSAMGFRVSVHNSVVGSHNYTTYTVTPRVSRHYIASMLLKASCSRAEADKLMSSAHELLAFMLAAGNARDAHSYRYARRWGACAYGGAARCDGNAATLVQFSAPVGLLERVNVQGLLGAETLNEMLDVDAFLPENAAFKRNLEQLIESEQLSGEAVTHIMPLSLLDRLVTSAGASFVSIGALMDSIGDPAEDCDATNEIVDMINSALRESYAKEASALTAHTINSVAARSERQLQDVRASACQVAGIFKNLARSIYATERIFKARISDDVKAELLEKYKAFVDLSKSLYADLIALEHIKALLYIVKRSGRSLDETEIGPEDLRKSYELIRPKISRLTSYYHDISRAYFEQMKKNLNMLDGSAVSFDTE</sequence>
<comment type="subcellular location">
    <subcellularLocation>
        <location evidence="1">Virion</location>
    </subcellularLocation>
</comment>
<dbReference type="Proteomes" id="UP000320816">
    <property type="component" value="Segment"/>
</dbReference>
<reference evidence="5" key="3">
    <citation type="submission" date="2018-05" db="EMBL/GenBank/DDBJ databases">
        <authorList>
            <person name="Zorec T.M."/>
            <person name="Hosnjak L."/>
            <person name="Kutnjak D."/>
            <person name="Kusar B."/>
            <person name="Trcko K."/>
            <person name="Kocjan B.J."/>
            <person name="Li Y."/>
            <person name="Krizmaric M."/>
            <person name="Miljkovic J."/>
            <person name="Ravnikar M."/>
            <person name="Poljak M."/>
        </authorList>
    </citation>
    <scope>NUCLEOTIDE SEQUENCE</scope>
    <source>
        <strain evidence="5">MCV2_MB98</strain>
        <strain evidence="6">MCV2_MC313</strain>
        <strain evidence="7">MCV2_MC316</strain>
        <strain evidence="8">MCV2_MC332</strain>
        <strain evidence="9">MCV2_MC515</strain>
    </source>
</reference>
<proteinExistence type="predicted"/>
<evidence type="ECO:0000313" key="9">
    <source>
        <dbReference type="EMBL" id="AYO89136.1"/>
    </source>
</evidence>
<evidence type="ECO:0000313" key="7">
    <source>
        <dbReference type="EMBL" id="AYO88088.1"/>
    </source>
</evidence>
<gene>
    <name evidence="4" type="primary">MC113L</name>
</gene>
<keyword evidence="2" id="KW-0946">Virion</keyword>
<dbReference type="Proteomes" id="UP000317568">
    <property type="component" value="Genome"/>
</dbReference>
<dbReference type="Proteomes" id="UP000319755">
    <property type="component" value="Genome"/>
</dbReference>
<dbReference type="EMBL" id="MH320550">
    <property type="protein sequence ID" value="AYO88088.1"/>
    <property type="molecule type" value="Genomic_DNA"/>
</dbReference>
<dbReference type="EMBL" id="MH320548">
    <property type="protein sequence ID" value="AYO87748.1"/>
    <property type="molecule type" value="Genomic_DNA"/>
</dbReference>
<evidence type="ECO:0000313" key="8">
    <source>
        <dbReference type="EMBL" id="AYO88258.1"/>
    </source>
</evidence>
<dbReference type="GO" id="GO:0044423">
    <property type="term" value="C:virion component"/>
    <property type="evidence" value="ECO:0007669"/>
    <property type="project" value="UniProtKB-KW"/>
</dbReference>
<organismHost>
    <name type="scientific">Homo sapiens</name>
    <name type="common">Human</name>
    <dbReference type="NCBI Taxonomy" id="9606"/>
</organismHost>
<dbReference type="GO" id="GO:0005198">
    <property type="term" value="F:structural molecule activity"/>
    <property type="evidence" value="ECO:0007669"/>
    <property type="project" value="InterPro"/>
</dbReference>
<dbReference type="Proteomes" id="UP000315637">
    <property type="component" value="Segment"/>
</dbReference>
<dbReference type="EMBL" id="KY040274">
    <property type="protein sequence ID" value="AQY16686.1"/>
    <property type="molecule type" value="Genomic_DNA"/>
</dbReference>
<dbReference type="SMR" id="A0A1S7DLT8"/>
<reference evidence="4" key="1">
    <citation type="journal article" date="2017" name="J. Gen. Virol.">
        <title>Recombination events and variability among full-length genomes of co-circulating molluscum contagiosum virus subtypes 1 and 2.</title>
        <authorList>
            <person name="Lopez-Bueno A."/>
            <person name="Parras-Molto M."/>
            <person name="Lopez-Barrantes O."/>
            <person name="Belda S."/>
            <person name="Alejo A."/>
        </authorList>
    </citation>
    <scope>NUCLEOTIDE SEQUENCE</scope>
    <source>
        <strain evidence="4">Madrid 2016_1</strain>
    </source>
</reference>
<comment type="function">
    <text evidence="3">Core protein 4a is the most abundant virion protein. Major component of the virion core that undergoes proteolytic processing during the immature virion (IV) to mature virion (MV) transition.</text>
</comment>
<dbReference type="EMBL" id="MH320556">
    <property type="protein sequence ID" value="AYO89136.1"/>
    <property type="molecule type" value="Genomic_DNA"/>
</dbReference>
<dbReference type="Proteomes" id="UP000317891">
    <property type="component" value="Segment"/>
</dbReference>
<dbReference type="EMBL" id="MH320551">
    <property type="protein sequence ID" value="AYO88258.1"/>
    <property type="molecule type" value="Genomic_DNA"/>
</dbReference>
<reference evidence="5" key="2">
    <citation type="journal article" date="2018" name="Viruses">
        <title>New Insights into the Evolutionary and Genomic Landscape of Molluscum Contagiosum Virus (MCV) based on Nine MCV1 and Six MCV2 Complete Genome Sequences.</title>
        <authorList>
            <person name="Zorec T."/>
            <person name="Kutnjak D."/>
            <person name="Hosnjak L."/>
            <person name="Kusar B."/>
            <person name="Trcko K."/>
            <person name="Kocjan B."/>
            <person name="Li Y."/>
            <person name="Krizmaric M."/>
            <person name="Miljkovic J."/>
            <person name="Ravnikar M."/>
            <person name="Poljak M."/>
        </authorList>
    </citation>
    <scope>NUCLEOTIDE SEQUENCE [LARGE SCALE GENOMIC DNA]</scope>
    <source>
        <strain evidence="5">MCV2_MB98</strain>
        <strain evidence="6">MCV2_MC313</strain>
        <strain evidence="7">MCV2_MC316</strain>
        <strain evidence="8">MCV2_MC332</strain>
        <strain evidence="9">MCV2_MC515</strain>
    </source>
</reference>
<dbReference type="Pfam" id="PF03395">
    <property type="entry name" value="Pox_P4A"/>
    <property type="match status" value="1"/>
</dbReference>
<dbReference type="EMBL" id="MH320549">
    <property type="protein sequence ID" value="AYO87918.1"/>
    <property type="molecule type" value="Genomic_DNA"/>
</dbReference>